<dbReference type="EMBL" id="CP111028">
    <property type="protein sequence ID" value="WAR31914.1"/>
    <property type="molecule type" value="Genomic_DNA"/>
</dbReference>
<protein>
    <submittedName>
        <fullName evidence="2">MENG-like protein</fullName>
    </submittedName>
</protein>
<dbReference type="PANTHER" id="PTHR42912">
    <property type="entry name" value="METHYLTRANSFERASE"/>
    <property type="match status" value="1"/>
</dbReference>
<dbReference type="CDD" id="cd02440">
    <property type="entry name" value="AdoMet_MTases"/>
    <property type="match status" value="1"/>
</dbReference>
<evidence type="ECO:0000313" key="3">
    <source>
        <dbReference type="Proteomes" id="UP001164746"/>
    </source>
</evidence>
<organism evidence="2 3">
    <name type="scientific">Mya arenaria</name>
    <name type="common">Soft-shell clam</name>
    <dbReference type="NCBI Taxonomy" id="6604"/>
    <lineage>
        <taxon>Eukaryota</taxon>
        <taxon>Metazoa</taxon>
        <taxon>Spiralia</taxon>
        <taxon>Lophotrochozoa</taxon>
        <taxon>Mollusca</taxon>
        <taxon>Bivalvia</taxon>
        <taxon>Autobranchia</taxon>
        <taxon>Heteroconchia</taxon>
        <taxon>Euheterodonta</taxon>
        <taxon>Imparidentia</taxon>
        <taxon>Neoheterodontei</taxon>
        <taxon>Myida</taxon>
        <taxon>Myoidea</taxon>
        <taxon>Myidae</taxon>
        <taxon>Mya</taxon>
    </lineage>
</organism>
<dbReference type="InterPro" id="IPR029063">
    <property type="entry name" value="SAM-dependent_MTases_sf"/>
</dbReference>
<reference evidence="2" key="1">
    <citation type="submission" date="2022-11" db="EMBL/GenBank/DDBJ databases">
        <title>Centuries of genome instability and evolution in soft-shell clam transmissible cancer (bioRxiv).</title>
        <authorList>
            <person name="Hart S.F.M."/>
            <person name="Yonemitsu M.A."/>
            <person name="Giersch R.M."/>
            <person name="Beal B.F."/>
            <person name="Arriagada G."/>
            <person name="Davis B.W."/>
            <person name="Ostrander E.A."/>
            <person name="Goff S.P."/>
            <person name="Metzger M.J."/>
        </authorList>
    </citation>
    <scope>NUCLEOTIDE SEQUENCE</scope>
    <source>
        <strain evidence="2">MELC-2E11</strain>
        <tissue evidence="2">Siphon/mantle</tissue>
    </source>
</reference>
<dbReference type="SUPFAM" id="SSF53335">
    <property type="entry name" value="S-adenosyl-L-methionine-dependent methyltransferases"/>
    <property type="match status" value="1"/>
</dbReference>
<dbReference type="Proteomes" id="UP001164746">
    <property type="component" value="Chromosome 17"/>
</dbReference>
<name>A0ABY7GF01_MYAAR</name>
<sequence>MDGIPTTSLYPKYYRNFRTTVLSEIFQTLRSRKYYAMCRGGSRNRAIPRSTMSAFEDYDVVSRNYDANRGPIGLETVSAFIQFYTNKPLQELHVFDAGCGTGNYTKALLELGVGQVTMVDASPGMIMKAKEKLNDEFEKGRVKFVENLLPSLPFPDDTFDVVMFNMVLHHLDKHRENNTDEYPNITTAMKEASRVLRKGGVVSITTTLRGQFQKGVWNYQLHEEITLIYAPILQTSDFNKKAFAEAGIDMKQKLSLLDVPLVTNHDFYEGPLHKEWRDSDSYWSYATEAEVDEVKKRIWAMKKAGTLEEWCKEHDKTSTNGAITVIIGTVL</sequence>
<evidence type="ECO:0000259" key="1">
    <source>
        <dbReference type="Pfam" id="PF08241"/>
    </source>
</evidence>
<dbReference type="Pfam" id="PF08241">
    <property type="entry name" value="Methyltransf_11"/>
    <property type="match status" value="1"/>
</dbReference>
<dbReference type="Gene3D" id="3.40.50.150">
    <property type="entry name" value="Vaccinia Virus protein VP39"/>
    <property type="match status" value="1"/>
</dbReference>
<dbReference type="InterPro" id="IPR013216">
    <property type="entry name" value="Methyltransf_11"/>
</dbReference>
<dbReference type="PANTHER" id="PTHR42912:SF93">
    <property type="entry name" value="N6-ADENOSINE-METHYLTRANSFERASE TMT1A"/>
    <property type="match status" value="1"/>
</dbReference>
<proteinExistence type="predicted"/>
<feature type="domain" description="Methyltransferase type 11" evidence="1">
    <location>
        <begin position="96"/>
        <end position="203"/>
    </location>
</feature>
<gene>
    <name evidence="2" type="ORF">MAR_034456</name>
</gene>
<keyword evidence="3" id="KW-1185">Reference proteome</keyword>
<accession>A0ABY7GF01</accession>
<dbReference type="InterPro" id="IPR050508">
    <property type="entry name" value="Methyltransf_Superfamily"/>
</dbReference>
<evidence type="ECO:0000313" key="2">
    <source>
        <dbReference type="EMBL" id="WAR31914.1"/>
    </source>
</evidence>